<feature type="region of interest" description="Disordered" evidence="1">
    <location>
        <begin position="717"/>
        <end position="741"/>
    </location>
</feature>
<sequence length="984" mass="107418">MQPEERPDVHTTQTVISGDKLLWPVHGRGKREIPEKTRRPAASSSTIPTCENPGATLGGGSGRSLGTPLRPTASSGTIPTCENTVTRPRIELGSPWWEASVLIAQPPWSRASVAKRLACSLPTKAKRAQLPAGSPDFRMWESCRTMPLVGEFSRGSPVSPALSFRRCSIVTSITLIGSKDLPNLSIPFFSRSASVLDWVSAGNAAVKIPHYQCGVASSETGKSCPSPWPRPSRVFVHVLLKKGEPVSCELSAFIAAVNTQLLIYKWRPWHLCDHRRFCHTGCLARCTRLTDRQGSTKSGRDRTWPTEIMDSEYKRTPWPCSRVETLSCPLHIFSPALDCPSRACRVGARCCAPKGACASTTRCTMPTIEDNGHRPPPEAGTRGTADKHHCCRRGESPSPLLTYCYWETTDVRDTPRPSVPRSAVTIAINLEAFLQNAVPERALLPICPVIESEGGYFPRAPHPITSGRVRARKDGRRFLGKEVSGAAVDNRDPCCCAHLIPPCNACRLARPPPTKANRDHCLAGSPDFCMWDSYRTMPLVGEFSRGSPVPPALSIRSCASGDGAIDARGSVALTEPALLGLKCENIAPVNVRARLPMRGARAGLVVCGLLLGLRGLSVFGLVKGPGGGGGEVAWESRAGLASRPEARSESRARTVLDSRAAQVSRAAAILTTSRSVSPPTGPGNFADSFGSKLDSTILCVLERKLVVHWLMPQLHRRPDITGPSSLPSTGAAPLTKRPPAVVNSRHTRRWYNDACFLHRPRRGWHTGRATYVPPPPPRQPHLLTETIVGRQQYGGPEFRACQHDFSTPPPPPCILAARMSTLSPRQVPEAFFRGTKRRRRLLLLQLTSDFPEVGWRHLRTTRLVCSTPDGRVRDLYLAHITTVASKRHQLTLLHERSSYLIVQLRAVYVLVTALRLSAEHSTALSSCTNQRRESRLHCIVKGVLTSPGFMPEGLAGDGPRFEPRASRNPGLTTDCAIGGRRENR</sequence>
<evidence type="ECO:0000256" key="1">
    <source>
        <dbReference type="SAM" id="MobiDB-lite"/>
    </source>
</evidence>
<reference evidence="2 3" key="1">
    <citation type="submission" date="2023-02" db="EMBL/GenBank/DDBJ databases">
        <title>LHISI_Scaffold_Assembly.</title>
        <authorList>
            <person name="Stuart O.P."/>
            <person name="Cleave R."/>
            <person name="Magrath M.J.L."/>
            <person name="Mikheyev A.S."/>
        </authorList>
    </citation>
    <scope>NUCLEOTIDE SEQUENCE [LARGE SCALE GENOMIC DNA]</scope>
    <source>
        <strain evidence="2">Daus_M_001</strain>
        <tissue evidence="2">Leg muscle</tissue>
    </source>
</reference>
<feature type="region of interest" description="Disordered" evidence="1">
    <location>
        <begin position="25"/>
        <end position="81"/>
    </location>
</feature>
<evidence type="ECO:0000313" key="3">
    <source>
        <dbReference type="Proteomes" id="UP001159363"/>
    </source>
</evidence>
<feature type="compositionally biased region" description="Polar residues" evidence="1">
    <location>
        <begin position="72"/>
        <end position="81"/>
    </location>
</feature>
<dbReference type="EMBL" id="JARBHB010000010">
    <property type="protein sequence ID" value="KAJ8874125.1"/>
    <property type="molecule type" value="Genomic_DNA"/>
</dbReference>
<dbReference type="Proteomes" id="UP001159363">
    <property type="component" value="Chromosome 9"/>
</dbReference>
<keyword evidence="3" id="KW-1185">Reference proteome</keyword>
<accession>A0ABQ9GQ26</accession>
<protein>
    <submittedName>
        <fullName evidence="2">Uncharacterized protein</fullName>
    </submittedName>
</protein>
<comment type="caution">
    <text evidence="2">The sequence shown here is derived from an EMBL/GenBank/DDBJ whole genome shotgun (WGS) entry which is preliminary data.</text>
</comment>
<proteinExistence type="predicted"/>
<name>A0ABQ9GQ26_9NEOP</name>
<evidence type="ECO:0000313" key="2">
    <source>
        <dbReference type="EMBL" id="KAJ8874125.1"/>
    </source>
</evidence>
<gene>
    <name evidence="2" type="ORF">PR048_024966</name>
</gene>
<organism evidence="2 3">
    <name type="scientific">Dryococelus australis</name>
    <dbReference type="NCBI Taxonomy" id="614101"/>
    <lineage>
        <taxon>Eukaryota</taxon>
        <taxon>Metazoa</taxon>
        <taxon>Ecdysozoa</taxon>
        <taxon>Arthropoda</taxon>
        <taxon>Hexapoda</taxon>
        <taxon>Insecta</taxon>
        <taxon>Pterygota</taxon>
        <taxon>Neoptera</taxon>
        <taxon>Polyneoptera</taxon>
        <taxon>Phasmatodea</taxon>
        <taxon>Verophasmatodea</taxon>
        <taxon>Anareolatae</taxon>
        <taxon>Phasmatidae</taxon>
        <taxon>Eurycanthinae</taxon>
        <taxon>Dryococelus</taxon>
    </lineage>
</organism>
<feature type="region of interest" description="Disordered" evidence="1">
    <location>
        <begin position="958"/>
        <end position="984"/>
    </location>
</feature>
<feature type="region of interest" description="Disordered" evidence="1">
    <location>
        <begin position="368"/>
        <end position="388"/>
    </location>
</feature>